<name>A0A1I5WJ05_9RHOB</name>
<protein>
    <submittedName>
        <fullName evidence="2">Uncharacterized protein</fullName>
    </submittedName>
</protein>
<keyword evidence="1" id="KW-0732">Signal</keyword>
<feature type="chain" id="PRO_5017396037" evidence="1">
    <location>
        <begin position="24"/>
        <end position="114"/>
    </location>
</feature>
<evidence type="ECO:0000313" key="2">
    <source>
        <dbReference type="EMBL" id="SFQ19620.1"/>
    </source>
</evidence>
<feature type="signal peptide" evidence="1">
    <location>
        <begin position="1"/>
        <end position="23"/>
    </location>
</feature>
<evidence type="ECO:0000256" key="1">
    <source>
        <dbReference type="SAM" id="SignalP"/>
    </source>
</evidence>
<organism evidence="2 3">
    <name type="scientific">Roseivivax halotolerans</name>
    <dbReference type="NCBI Taxonomy" id="93684"/>
    <lineage>
        <taxon>Bacteria</taxon>
        <taxon>Pseudomonadati</taxon>
        <taxon>Pseudomonadota</taxon>
        <taxon>Alphaproteobacteria</taxon>
        <taxon>Rhodobacterales</taxon>
        <taxon>Roseobacteraceae</taxon>
        <taxon>Roseivivax</taxon>
    </lineage>
</organism>
<dbReference type="Proteomes" id="UP000243106">
    <property type="component" value="Unassembled WGS sequence"/>
</dbReference>
<dbReference type="STRING" id="93684.SAMN05421853_102382"/>
<evidence type="ECO:0000313" key="3">
    <source>
        <dbReference type="Proteomes" id="UP000243106"/>
    </source>
</evidence>
<reference evidence="3" key="1">
    <citation type="submission" date="2016-10" db="EMBL/GenBank/DDBJ databases">
        <authorList>
            <person name="Varghese N."/>
            <person name="Submissions S."/>
        </authorList>
    </citation>
    <scope>NUCLEOTIDE SEQUENCE [LARGE SCALE GENOMIC DNA]</scope>
    <source>
        <strain evidence="3">JCM 10271</strain>
    </source>
</reference>
<accession>A0A1I5WJ05</accession>
<gene>
    <name evidence="2" type="ORF">SAMN05421853_102382</name>
</gene>
<dbReference type="AlphaFoldDB" id="A0A1I5WJ05"/>
<keyword evidence="3" id="KW-1185">Reference proteome</keyword>
<sequence length="114" mass="11847">MILRALLSCLLALVLAGTSIEMAVARGAAPAHESVILCSGLERVTLTLNTEGEPVRRSQLCPDAGDALLFVADAPRISSLRAANLRAHVDAVASRQSAGRAILGPHARAPPFLS</sequence>
<dbReference type="EMBL" id="FOXV01000002">
    <property type="protein sequence ID" value="SFQ19620.1"/>
    <property type="molecule type" value="Genomic_DNA"/>
</dbReference>
<dbReference type="RefSeq" id="WP_093009638.1">
    <property type="nucleotide sequence ID" value="NZ_FOXV01000002.1"/>
</dbReference>
<proteinExistence type="predicted"/>